<feature type="binding site" evidence="3">
    <location>
        <position position="83"/>
    </location>
    <ligand>
        <name>5-phospho-alpha-D-ribose 1-diphosphate</name>
        <dbReference type="ChEBI" id="CHEBI:58017"/>
    </ligand>
</feature>
<evidence type="ECO:0000256" key="3">
    <source>
        <dbReference type="HAMAP-Rule" id="MF_00211"/>
    </source>
</evidence>
<feature type="domain" description="Glycosyl transferase family 3 N-terminal" evidence="5">
    <location>
        <begin position="8"/>
        <end position="65"/>
    </location>
</feature>
<gene>
    <name evidence="3" type="primary">trpD</name>
    <name evidence="6" type="ORF">SAMN05660337_2655</name>
</gene>
<dbReference type="HAMAP" id="MF_00211">
    <property type="entry name" value="TrpD"/>
    <property type="match status" value="1"/>
</dbReference>
<proteinExistence type="inferred from homology"/>
<dbReference type="Gene3D" id="1.20.970.10">
    <property type="entry name" value="Transferase, Pyrimidine Nucleoside Phosphorylase, Chain C"/>
    <property type="match status" value="1"/>
</dbReference>
<feature type="binding site" evidence="3">
    <location>
        <position position="169"/>
    </location>
    <ligand>
        <name>anthranilate</name>
        <dbReference type="ChEBI" id="CHEBI:16567"/>
        <label>2</label>
    </ligand>
</feature>
<feature type="binding site" evidence="3">
    <location>
        <begin position="111"/>
        <end position="119"/>
    </location>
    <ligand>
        <name>5-phospho-alpha-D-ribose 1-diphosphate</name>
        <dbReference type="ChEBI" id="CHEBI:58017"/>
    </ligand>
</feature>
<keyword evidence="3" id="KW-0057">Aromatic amino acid biosynthesis</keyword>
<dbReference type="UniPathway" id="UPA00035">
    <property type="reaction ID" value="UER00041"/>
</dbReference>
<feature type="binding site" evidence="3">
    <location>
        <position position="123"/>
    </location>
    <ligand>
        <name>5-phospho-alpha-D-ribose 1-diphosphate</name>
        <dbReference type="ChEBI" id="CHEBI:58017"/>
    </ligand>
</feature>
<dbReference type="PANTHER" id="PTHR43285:SF2">
    <property type="entry name" value="ANTHRANILATE PHOSPHORIBOSYLTRANSFERASE"/>
    <property type="match status" value="1"/>
</dbReference>
<dbReference type="GO" id="GO:0005829">
    <property type="term" value="C:cytosol"/>
    <property type="evidence" value="ECO:0007669"/>
    <property type="project" value="TreeGrafter"/>
</dbReference>
<feature type="binding site" evidence="3">
    <location>
        <position position="95"/>
    </location>
    <ligand>
        <name>Mg(2+)</name>
        <dbReference type="ChEBI" id="CHEBI:18420"/>
        <label>1</label>
    </ligand>
</feature>
<dbReference type="AlphaFoldDB" id="A0A1G9J5F8"/>
<comment type="catalytic activity">
    <reaction evidence="3">
        <text>N-(5-phospho-beta-D-ribosyl)anthranilate + diphosphate = 5-phospho-alpha-D-ribose 1-diphosphate + anthranilate</text>
        <dbReference type="Rhea" id="RHEA:11768"/>
        <dbReference type="ChEBI" id="CHEBI:16567"/>
        <dbReference type="ChEBI" id="CHEBI:18277"/>
        <dbReference type="ChEBI" id="CHEBI:33019"/>
        <dbReference type="ChEBI" id="CHEBI:58017"/>
        <dbReference type="EC" id="2.4.2.18"/>
    </reaction>
</comment>
<dbReference type="Gene3D" id="3.40.1030.10">
    <property type="entry name" value="Nucleoside phosphorylase/phosphoribosyltransferase catalytic domain"/>
    <property type="match status" value="1"/>
</dbReference>
<organism evidence="6 7">
    <name type="scientific">Maridesulfovibrio ferrireducens</name>
    <dbReference type="NCBI Taxonomy" id="246191"/>
    <lineage>
        <taxon>Bacteria</taxon>
        <taxon>Pseudomonadati</taxon>
        <taxon>Thermodesulfobacteriota</taxon>
        <taxon>Desulfovibrionia</taxon>
        <taxon>Desulfovibrionales</taxon>
        <taxon>Desulfovibrionaceae</taxon>
        <taxon>Maridesulfovibrio</taxon>
    </lineage>
</organism>
<dbReference type="InterPro" id="IPR035902">
    <property type="entry name" value="Nuc_phospho_transferase"/>
</dbReference>
<evidence type="ECO:0000256" key="2">
    <source>
        <dbReference type="ARBA" id="ARBA00022679"/>
    </source>
</evidence>
<evidence type="ECO:0000313" key="7">
    <source>
        <dbReference type="Proteomes" id="UP000199053"/>
    </source>
</evidence>
<evidence type="ECO:0000259" key="4">
    <source>
        <dbReference type="Pfam" id="PF00591"/>
    </source>
</evidence>
<feature type="binding site" evidence="3">
    <location>
        <begin position="86"/>
        <end position="87"/>
    </location>
    <ligand>
        <name>5-phospho-alpha-D-ribose 1-diphosphate</name>
        <dbReference type="ChEBI" id="CHEBI:58017"/>
    </ligand>
</feature>
<feature type="binding site" evidence="3">
    <location>
        <position position="114"/>
    </location>
    <ligand>
        <name>anthranilate</name>
        <dbReference type="ChEBI" id="CHEBI:16567"/>
        <label>1</label>
    </ligand>
</feature>
<dbReference type="PANTHER" id="PTHR43285">
    <property type="entry name" value="ANTHRANILATE PHOSPHORIBOSYLTRANSFERASE"/>
    <property type="match status" value="1"/>
</dbReference>
<keyword evidence="2 3" id="KW-0808">Transferase</keyword>
<feature type="domain" description="Glycosyl transferase family 3" evidence="4">
    <location>
        <begin position="76"/>
        <end position="324"/>
    </location>
</feature>
<dbReference type="Pfam" id="PF00591">
    <property type="entry name" value="Glycos_transf_3"/>
    <property type="match status" value="1"/>
</dbReference>
<protein>
    <recommendedName>
        <fullName evidence="3">Anthranilate phosphoribosyltransferase</fullName>
        <ecNumber evidence="3">2.4.2.18</ecNumber>
    </recommendedName>
</protein>
<feature type="binding site" evidence="3">
    <location>
        <position position="229"/>
    </location>
    <ligand>
        <name>Mg(2+)</name>
        <dbReference type="ChEBI" id="CHEBI:18420"/>
        <label>1</label>
    </ligand>
</feature>
<dbReference type="STRING" id="246191.SAMN05660337_2655"/>
<keyword evidence="7" id="KW-1185">Reference proteome</keyword>
<keyword evidence="3" id="KW-0479">Metal-binding</keyword>
<sequence>MAECVTTALTELTFGRDLSTELADCVFESLFSGEVSPVQAGALLMGLRTKGETASEVASGVNAALKEAKLVKGLTGQLIDTCGTGGDGSNSFNCSTAVALYLADMGYKVVKHGNRAVSSSCGSADILEELEIPITTTAENVPEVLERDNFVFLFAPNYHPAFGKVAPIRKELGIPTLFNLMGPLLNPARPTHQILGVGRPETMRLMAEVLALTDVGKAYVVHGAGRFDELTPFGINKAILVDDGMLTELEIDPADYGFALSSPADVAVTDRKNARETLRKVLAGKAPQPMLDMVALNLGAALSLLDGTSLADGIEKAKAKIAVGVSKEY</sequence>
<evidence type="ECO:0000259" key="5">
    <source>
        <dbReference type="Pfam" id="PF02885"/>
    </source>
</evidence>
<accession>A0A1G9J5F8</accession>
<evidence type="ECO:0000313" key="6">
    <source>
        <dbReference type="EMBL" id="SDL32750.1"/>
    </source>
</evidence>
<comment type="caution">
    <text evidence="3">Lacks conserved residue(s) required for the propagation of feature annotation.</text>
</comment>
<dbReference type="RefSeq" id="WP_092161884.1">
    <property type="nucleotide sequence ID" value="NZ_FNGA01000004.1"/>
</dbReference>
<feature type="binding site" evidence="3">
    <location>
        <position position="229"/>
    </location>
    <ligand>
        <name>Mg(2+)</name>
        <dbReference type="ChEBI" id="CHEBI:18420"/>
        <label>2</label>
    </ligand>
</feature>
<keyword evidence="3" id="KW-0460">Magnesium</keyword>
<comment type="similarity">
    <text evidence="3">Belongs to the anthranilate phosphoribosyltransferase family.</text>
</comment>
<feature type="binding site" evidence="3">
    <location>
        <begin position="93"/>
        <end position="96"/>
    </location>
    <ligand>
        <name>5-phospho-alpha-D-ribose 1-diphosphate</name>
        <dbReference type="ChEBI" id="CHEBI:58017"/>
    </ligand>
</feature>
<evidence type="ECO:0000256" key="1">
    <source>
        <dbReference type="ARBA" id="ARBA00022676"/>
    </source>
</evidence>
<dbReference type="InterPro" id="IPR005940">
    <property type="entry name" value="Anthranilate_Pribosyl_Tfrase"/>
</dbReference>
<dbReference type="SUPFAM" id="SSF47648">
    <property type="entry name" value="Nucleoside phosphorylase/phosphoribosyltransferase N-terminal domain"/>
    <property type="match status" value="1"/>
</dbReference>
<comment type="pathway">
    <text evidence="3">Amino-acid biosynthesis; L-tryptophan biosynthesis; L-tryptophan from chorismate: step 2/5.</text>
</comment>
<keyword evidence="3" id="KW-0822">Tryptophan biosynthesis</keyword>
<dbReference type="EMBL" id="FNGA01000004">
    <property type="protein sequence ID" value="SDL32750.1"/>
    <property type="molecule type" value="Genomic_DNA"/>
</dbReference>
<dbReference type="InterPro" id="IPR017459">
    <property type="entry name" value="Glycosyl_Trfase_fam3_N_dom"/>
</dbReference>
<keyword evidence="1 3" id="KW-0328">Glycosyltransferase</keyword>
<dbReference type="OrthoDB" id="9806430at2"/>
<name>A0A1G9J5F8_9BACT</name>
<feature type="binding site" evidence="3">
    <location>
        <position position="83"/>
    </location>
    <ligand>
        <name>anthranilate</name>
        <dbReference type="ChEBI" id="CHEBI:16567"/>
        <label>1</label>
    </ligand>
</feature>
<dbReference type="InterPro" id="IPR036320">
    <property type="entry name" value="Glycosyl_Trfase_fam3_N_dom_sf"/>
</dbReference>
<dbReference type="SUPFAM" id="SSF52418">
    <property type="entry name" value="Nucleoside phosphorylase/phosphoribosyltransferase catalytic domain"/>
    <property type="match status" value="1"/>
</dbReference>
<comment type="cofactor">
    <cofactor evidence="3">
        <name>Mg(2+)</name>
        <dbReference type="ChEBI" id="CHEBI:18420"/>
    </cofactor>
    <text evidence="3">Binds 2 magnesium ions per monomer.</text>
</comment>
<dbReference type="GO" id="GO:0000287">
    <property type="term" value="F:magnesium ion binding"/>
    <property type="evidence" value="ECO:0007669"/>
    <property type="project" value="UniProtKB-UniRule"/>
</dbReference>
<dbReference type="EC" id="2.4.2.18" evidence="3"/>
<comment type="function">
    <text evidence="3">Catalyzes the transfer of the phosphoribosyl group of 5-phosphorylribose-1-pyrophosphate (PRPP) to anthranilate to yield N-(5'-phosphoribosyl)-anthranilate (PRA).</text>
</comment>
<dbReference type="Pfam" id="PF02885">
    <property type="entry name" value="Glycos_trans_3N"/>
    <property type="match status" value="1"/>
</dbReference>
<feature type="binding site" evidence="3">
    <location>
        <position position="228"/>
    </location>
    <ligand>
        <name>Mg(2+)</name>
        <dbReference type="ChEBI" id="CHEBI:18420"/>
        <label>2</label>
    </ligand>
</feature>
<dbReference type="GO" id="GO:0004048">
    <property type="term" value="F:anthranilate phosphoribosyltransferase activity"/>
    <property type="evidence" value="ECO:0007669"/>
    <property type="project" value="UniProtKB-UniRule"/>
</dbReference>
<dbReference type="InterPro" id="IPR000312">
    <property type="entry name" value="Glycosyl_Trfase_fam3"/>
</dbReference>
<dbReference type="GO" id="GO:0000162">
    <property type="term" value="P:L-tryptophan biosynthetic process"/>
    <property type="evidence" value="ECO:0007669"/>
    <property type="project" value="UniProtKB-UniRule"/>
</dbReference>
<dbReference type="Proteomes" id="UP000199053">
    <property type="component" value="Unassembled WGS sequence"/>
</dbReference>
<keyword evidence="3" id="KW-0028">Amino-acid biosynthesis</keyword>
<comment type="subunit">
    <text evidence="3">Homodimer.</text>
</comment>
<reference evidence="7" key="1">
    <citation type="submission" date="2016-10" db="EMBL/GenBank/DDBJ databases">
        <authorList>
            <person name="Varghese N."/>
            <person name="Submissions S."/>
        </authorList>
    </citation>
    <scope>NUCLEOTIDE SEQUENCE [LARGE SCALE GENOMIC DNA]</scope>
    <source>
        <strain evidence="7">DSM 16995</strain>
    </source>
</reference>
<dbReference type="NCBIfam" id="TIGR01245">
    <property type="entry name" value="trpD"/>
    <property type="match status" value="1"/>
</dbReference>
<feature type="binding site" evidence="3">
    <location>
        <position position="91"/>
    </location>
    <ligand>
        <name>5-phospho-alpha-D-ribose 1-diphosphate</name>
        <dbReference type="ChEBI" id="CHEBI:58017"/>
    </ligand>
</feature>